<feature type="domain" description="MTTase N-terminal" evidence="8">
    <location>
        <begin position="2"/>
        <end position="114"/>
    </location>
</feature>
<evidence type="ECO:0000256" key="2">
    <source>
        <dbReference type="ARBA" id="ARBA00022485"/>
    </source>
</evidence>
<dbReference type="GO" id="GO:0051539">
    <property type="term" value="F:4 iron, 4 sulfur cluster binding"/>
    <property type="evidence" value="ECO:0007669"/>
    <property type="project" value="UniProtKB-KW"/>
</dbReference>
<gene>
    <name evidence="10" type="ordered locus">Acid_3170</name>
</gene>
<evidence type="ECO:0000256" key="7">
    <source>
        <dbReference type="ARBA" id="ARBA00023014"/>
    </source>
</evidence>
<dbReference type="SFLD" id="SFLDG01061">
    <property type="entry name" value="methylthiotransferase"/>
    <property type="match status" value="1"/>
</dbReference>
<keyword evidence="3" id="KW-0808">Transferase</keyword>
<dbReference type="SMART" id="SM00729">
    <property type="entry name" value="Elp3"/>
    <property type="match status" value="1"/>
</dbReference>
<protein>
    <submittedName>
        <fullName evidence="10">MiaB-like tRNA modifying enzyme</fullName>
    </submittedName>
</protein>
<dbReference type="Pfam" id="PF04055">
    <property type="entry name" value="Radical_SAM"/>
    <property type="match status" value="1"/>
</dbReference>
<feature type="domain" description="Radical SAM core" evidence="9">
    <location>
        <begin position="143"/>
        <end position="372"/>
    </location>
</feature>
<dbReference type="GO" id="GO:0046872">
    <property type="term" value="F:metal ion binding"/>
    <property type="evidence" value="ECO:0007669"/>
    <property type="project" value="UniProtKB-KW"/>
</dbReference>
<dbReference type="Gene3D" id="3.40.50.12160">
    <property type="entry name" value="Methylthiotransferase, N-terminal domain"/>
    <property type="match status" value="1"/>
</dbReference>
<dbReference type="AlphaFoldDB" id="Q022F3"/>
<proteinExistence type="predicted"/>
<dbReference type="PROSITE" id="PS01278">
    <property type="entry name" value="MTTASE_RADICAL"/>
    <property type="match status" value="1"/>
</dbReference>
<dbReference type="CDD" id="cd01335">
    <property type="entry name" value="Radical_SAM"/>
    <property type="match status" value="1"/>
</dbReference>
<dbReference type="InterPro" id="IPR007197">
    <property type="entry name" value="rSAM"/>
</dbReference>
<dbReference type="InterPro" id="IPR006638">
    <property type="entry name" value="Elp3/MiaA/NifB-like_rSAM"/>
</dbReference>
<dbReference type="NCBIfam" id="TIGR00089">
    <property type="entry name" value="MiaB/RimO family radical SAM methylthiotransferase"/>
    <property type="match status" value="1"/>
</dbReference>
<dbReference type="KEGG" id="sus:Acid_3170"/>
<dbReference type="HOGENOM" id="CLU_018697_1_0_0"/>
<dbReference type="InterPro" id="IPR020612">
    <property type="entry name" value="Methylthiotransferase_CS"/>
</dbReference>
<dbReference type="Gene3D" id="3.80.30.20">
    <property type="entry name" value="tm_1862 like domain"/>
    <property type="match status" value="1"/>
</dbReference>
<dbReference type="InterPro" id="IPR038135">
    <property type="entry name" value="Methylthiotransferase_N_sf"/>
</dbReference>
<dbReference type="STRING" id="234267.Acid_3170"/>
<dbReference type="PROSITE" id="PS51918">
    <property type="entry name" value="RADICAL_SAM"/>
    <property type="match status" value="1"/>
</dbReference>
<dbReference type="SUPFAM" id="SSF102114">
    <property type="entry name" value="Radical SAM enzymes"/>
    <property type="match status" value="1"/>
</dbReference>
<dbReference type="PROSITE" id="PS51449">
    <property type="entry name" value="MTTASE_N"/>
    <property type="match status" value="1"/>
</dbReference>
<evidence type="ECO:0000259" key="8">
    <source>
        <dbReference type="PROSITE" id="PS51449"/>
    </source>
</evidence>
<evidence type="ECO:0000313" key="10">
    <source>
        <dbReference type="EMBL" id="ABJ84147.1"/>
    </source>
</evidence>
<evidence type="ECO:0000259" key="9">
    <source>
        <dbReference type="PROSITE" id="PS51918"/>
    </source>
</evidence>
<reference evidence="10" key="1">
    <citation type="submission" date="2006-10" db="EMBL/GenBank/DDBJ databases">
        <title>Complete sequence of Solibacter usitatus Ellin6076.</title>
        <authorList>
            <consortium name="US DOE Joint Genome Institute"/>
            <person name="Copeland A."/>
            <person name="Lucas S."/>
            <person name="Lapidus A."/>
            <person name="Barry K."/>
            <person name="Detter J.C."/>
            <person name="Glavina del Rio T."/>
            <person name="Hammon N."/>
            <person name="Israni S."/>
            <person name="Dalin E."/>
            <person name="Tice H."/>
            <person name="Pitluck S."/>
            <person name="Thompson L.S."/>
            <person name="Brettin T."/>
            <person name="Bruce D."/>
            <person name="Han C."/>
            <person name="Tapia R."/>
            <person name="Gilna P."/>
            <person name="Schmutz J."/>
            <person name="Larimer F."/>
            <person name="Land M."/>
            <person name="Hauser L."/>
            <person name="Kyrpides N."/>
            <person name="Mikhailova N."/>
            <person name="Janssen P.H."/>
            <person name="Kuske C.R."/>
            <person name="Richardson P."/>
        </authorList>
    </citation>
    <scope>NUCLEOTIDE SEQUENCE</scope>
    <source>
        <strain evidence="10">Ellin6076</strain>
    </source>
</reference>
<dbReference type="InterPro" id="IPR013848">
    <property type="entry name" value="Methylthiotransferase_N"/>
</dbReference>
<dbReference type="InterPro" id="IPR006467">
    <property type="entry name" value="MiaB-like_bact"/>
</dbReference>
<dbReference type="InterPro" id="IPR005839">
    <property type="entry name" value="Methylthiotransferase"/>
</dbReference>
<keyword evidence="7" id="KW-0411">Iron-sulfur</keyword>
<dbReference type="SFLD" id="SFLDS00029">
    <property type="entry name" value="Radical_SAM"/>
    <property type="match status" value="1"/>
</dbReference>
<dbReference type="Pfam" id="PF00919">
    <property type="entry name" value="UPF0004"/>
    <property type="match status" value="1"/>
</dbReference>
<evidence type="ECO:0000256" key="4">
    <source>
        <dbReference type="ARBA" id="ARBA00022691"/>
    </source>
</evidence>
<dbReference type="PANTHER" id="PTHR11918:SF45">
    <property type="entry name" value="THREONYLCARBAMOYLADENOSINE TRNA METHYLTHIOTRANSFERASE"/>
    <property type="match status" value="1"/>
</dbReference>
<organism evidence="10">
    <name type="scientific">Solibacter usitatus (strain Ellin6076)</name>
    <dbReference type="NCBI Taxonomy" id="234267"/>
    <lineage>
        <taxon>Bacteria</taxon>
        <taxon>Pseudomonadati</taxon>
        <taxon>Acidobacteriota</taxon>
        <taxon>Terriglobia</taxon>
        <taxon>Bryobacterales</taxon>
        <taxon>Solibacteraceae</taxon>
        <taxon>Candidatus Solibacter</taxon>
    </lineage>
</organism>
<name>Q022F3_SOLUE</name>
<dbReference type="EMBL" id="CP000473">
    <property type="protein sequence ID" value="ABJ84147.1"/>
    <property type="molecule type" value="Genomic_DNA"/>
</dbReference>
<dbReference type="OrthoDB" id="9805215at2"/>
<evidence type="ECO:0000256" key="6">
    <source>
        <dbReference type="ARBA" id="ARBA00023004"/>
    </source>
</evidence>
<dbReference type="NCBIfam" id="TIGR01579">
    <property type="entry name" value="MiaB-like-C"/>
    <property type="match status" value="1"/>
</dbReference>
<comment type="cofactor">
    <cofactor evidence="1">
        <name>[4Fe-4S] cluster</name>
        <dbReference type="ChEBI" id="CHEBI:49883"/>
    </cofactor>
</comment>
<dbReference type="InterPro" id="IPR023404">
    <property type="entry name" value="rSAM_horseshoe"/>
</dbReference>
<dbReference type="GO" id="GO:0035598">
    <property type="term" value="F:tRNA (N(6)-L-threonylcarbamoyladenosine(37)-C(2))-methylthiotransferase activity"/>
    <property type="evidence" value="ECO:0007669"/>
    <property type="project" value="TreeGrafter"/>
</dbReference>
<accession>Q022F3</accession>
<keyword evidence="2" id="KW-0004">4Fe-4S</keyword>
<dbReference type="SFLD" id="SFLDG01082">
    <property type="entry name" value="B12-binding_domain_containing"/>
    <property type="match status" value="1"/>
</dbReference>
<dbReference type="InterPro" id="IPR058240">
    <property type="entry name" value="rSAM_sf"/>
</dbReference>
<keyword evidence="4" id="KW-0949">S-adenosyl-L-methionine</keyword>
<dbReference type="InParanoid" id="Q022F3"/>
<dbReference type="eggNOG" id="COG0621">
    <property type="taxonomic scope" value="Bacteria"/>
</dbReference>
<evidence type="ECO:0000256" key="1">
    <source>
        <dbReference type="ARBA" id="ARBA00001966"/>
    </source>
</evidence>
<evidence type="ECO:0000256" key="5">
    <source>
        <dbReference type="ARBA" id="ARBA00022723"/>
    </source>
</evidence>
<keyword evidence="6" id="KW-0408">Iron</keyword>
<dbReference type="PANTHER" id="PTHR11918">
    <property type="entry name" value="RADICAL SAM PROTEINS"/>
    <property type="match status" value="1"/>
</dbReference>
<evidence type="ECO:0000256" key="3">
    <source>
        <dbReference type="ARBA" id="ARBA00022679"/>
    </source>
</evidence>
<keyword evidence="5" id="KW-0479">Metal-binding</keyword>
<sequence length="444" mass="48480">MGKFFVQNFGCRATQADGAALESLLAAKGLEATGARAGADLVVLNTCTVTASADDDVRQTIRRVHRENPAARILVTGCYAQRAPEELIALPGVEWVVGNSHKTQIAEIVTAAPVTEAFYHGNIHIGDIFAQHDFLSAPVEDAAGDRTRPNLKIQDGCNNRCSFCIIPFVRGRSRSAPAAQVVEQVRALAARYHEVVLSGINLGRWGREPGSSMRLAGLLRLLLAETDVARLRLSSVEPMDFSEDLLHLMAASPRIANHVHAPLQSGSDRVLRRMHRKYRPRHYADRVLKARALMPDGAIGADVMVGFPGETDAEFEESRRFIEQLPFTYLHVFTYSERPGTPAAESEHPVPMPVRKERNRVLRELAAAKNLAFRESMIGRTLSAVTLAETGIALTENYLKVELASPREPGALVDLHIGGLASAGLREQALCQVLPALSVSTQRL</sequence>